<dbReference type="AlphaFoldDB" id="A0A511WZ89"/>
<organism evidence="8 9">
    <name type="scientific">Halolactibacillus alkaliphilus</name>
    <dbReference type="NCBI Taxonomy" id="442899"/>
    <lineage>
        <taxon>Bacteria</taxon>
        <taxon>Bacillati</taxon>
        <taxon>Bacillota</taxon>
        <taxon>Bacilli</taxon>
        <taxon>Bacillales</taxon>
        <taxon>Bacillaceae</taxon>
        <taxon>Halolactibacillus</taxon>
    </lineage>
</organism>
<evidence type="ECO:0000256" key="3">
    <source>
        <dbReference type="ARBA" id="ARBA00022694"/>
    </source>
</evidence>
<dbReference type="InterPro" id="IPR020103">
    <property type="entry name" value="PsdUridine_synth_cat_dom_sf"/>
</dbReference>
<dbReference type="GO" id="GO:1990481">
    <property type="term" value="P:mRNA pseudouridine synthesis"/>
    <property type="evidence" value="ECO:0007669"/>
    <property type="project" value="TreeGrafter"/>
</dbReference>
<dbReference type="GO" id="GO:0031119">
    <property type="term" value="P:tRNA pseudouridine synthesis"/>
    <property type="evidence" value="ECO:0007669"/>
    <property type="project" value="UniProtKB-UniRule"/>
</dbReference>
<dbReference type="PANTHER" id="PTHR13767:SF2">
    <property type="entry name" value="PSEUDOURIDYLATE SYNTHASE TRUB1"/>
    <property type="match status" value="1"/>
</dbReference>
<dbReference type="GO" id="GO:0160148">
    <property type="term" value="F:tRNA pseudouridine(55) synthase activity"/>
    <property type="evidence" value="ECO:0007669"/>
    <property type="project" value="UniProtKB-EC"/>
</dbReference>
<name>A0A511WZ89_9BACI</name>
<dbReference type="PANTHER" id="PTHR13767">
    <property type="entry name" value="TRNA-PSEUDOURIDINE SYNTHASE"/>
    <property type="match status" value="1"/>
</dbReference>
<feature type="domain" description="Pseudouridine synthase II N-terminal" evidence="6">
    <location>
        <begin position="24"/>
        <end position="179"/>
    </location>
</feature>
<dbReference type="FunFam" id="3.30.2350.10:FF:000011">
    <property type="entry name" value="tRNA pseudouridine synthase B"/>
    <property type="match status" value="1"/>
</dbReference>
<dbReference type="STRING" id="442899.SAMN05720591_102152"/>
<proteinExistence type="inferred from homology"/>
<dbReference type="InterPro" id="IPR002501">
    <property type="entry name" value="PsdUridine_synth_N"/>
</dbReference>
<keyword evidence="4 5" id="KW-0413">Isomerase</keyword>
<dbReference type="Proteomes" id="UP000321400">
    <property type="component" value="Unassembled WGS sequence"/>
</dbReference>
<comment type="caution">
    <text evidence="8">The sequence shown here is derived from an EMBL/GenBank/DDBJ whole genome shotgun (WGS) entry which is preliminary data.</text>
</comment>
<comment type="catalytic activity">
    <reaction evidence="1 5">
        <text>uridine(55) in tRNA = pseudouridine(55) in tRNA</text>
        <dbReference type="Rhea" id="RHEA:42532"/>
        <dbReference type="Rhea" id="RHEA-COMP:10101"/>
        <dbReference type="Rhea" id="RHEA-COMP:10102"/>
        <dbReference type="ChEBI" id="CHEBI:65314"/>
        <dbReference type="ChEBI" id="CHEBI:65315"/>
        <dbReference type="EC" id="5.4.99.25"/>
    </reaction>
</comment>
<feature type="active site" description="Nucleophile" evidence="5">
    <location>
        <position position="39"/>
    </location>
</feature>
<evidence type="ECO:0000259" key="6">
    <source>
        <dbReference type="Pfam" id="PF01509"/>
    </source>
</evidence>
<dbReference type="SUPFAM" id="SSF55120">
    <property type="entry name" value="Pseudouridine synthase"/>
    <property type="match status" value="1"/>
</dbReference>
<dbReference type="Pfam" id="PF16198">
    <property type="entry name" value="TruB_C_2"/>
    <property type="match status" value="1"/>
</dbReference>
<dbReference type="Gene3D" id="3.30.2350.10">
    <property type="entry name" value="Pseudouridine synthase"/>
    <property type="match status" value="1"/>
</dbReference>
<dbReference type="RefSeq" id="WP_089799654.1">
    <property type="nucleotide sequence ID" value="NZ_BJYE01000002.1"/>
</dbReference>
<evidence type="ECO:0000259" key="7">
    <source>
        <dbReference type="Pfam" id="PF16198"/>
    </source>
</evidence>
<sequence>MTHGIVNLDKPVGMTSHDCVMKMRRIFQTKKVGHTGTLDPDVRGVLPICIGEATKIVPYLTDTLKTYRAEVTLGFSTTTEDQTGEKVDVKEVEETFPTSVITDILTHFKGASTQITPLYSAVKVNGKKLYEYARANIPVERPKRSIEVKQIALLPDSIIFENGLCRFKFEATVSKGTYIRTLCVDIGKAMGYPAHMSHLIRTQVADFKLDEATTFDNLEVLKEANQLDRVLYPLQRGVSHLPVYYVSDKLKERVNYGQKLQRPAEFLANRPYRMEHEGRLLAIYQTHPDDESIIKPLRGFNL</sequence>
<gene>
    <name evidence="5 8" type="primary">truB</name>
    <name evidence="8" type="ORF">HAL01_02860</name>
</gene>
<evidence type="ECO:0000256" key="4">
    <source>
        <dbReference type="ARBA" id="ARBA00023235"/>
    </source>
</evidence>
<comment type="similarity">
    <text evidence="2 5">Belongs to the pseudouridine synthase TruB family. Type 1 subfamily.</text>
</comment>
<accession>A0A511WZ89</accession>
<dbReference type="OrthoDB" id="9802309at2"/>
<evidence type="ECO:0000256" key="5">
    <source>
        <dbReference type="HAMAP-Rule" id="MF_01080"/>
    </source>
</evidence>
<comment type="function">
    <text evidence="5">Responsible for synthesis of pseudouridine from uracil-55 in the psi GC loop of transfer RNAs.</text>
</comment>
<dbReference type="InterPro" id="IPR032819">
    <property type="entry name" value="TruB_C"/>
</dbReference>
<evidence type="ECO:0000256" key="2">
    <source>
        <dbReference type="ARBA" id="ARBA00005642"/>
    </source>
</evidence>
<dbReference type="HAMAP" id="MF_01080">
    <property type="entry name" value="TruB_bact"/>
    <property type="match status" value="1"/>
</dbReference>
<dbReference type="CDD" id="cd02573">
    <property type="entry name" value="PseudoU_synth_EcTruB"/>
    <property type="match status" value="1"/>
</dbReference>
<dbReference type="GO" id="GO:0003723">
    <property type="term" value="F:RNA binding"/>
    <property type="evidence" value="ECO:0007669"/>
    <property type="project" value="InterPro"/>
</dbReference>
<dbReference type="InterPro" id="IPR014780">
    <property type="entry name" value="tRNA_psdUridine_synth_TruB"/>
</dbReference>
<dbReference type="EC" id="5.4.99.25" evidence="5"/>
<dbReference type="Pfam" id="PF01509">
    <property type="entry name" value="TruB_N"/>
    <property type="match status" value="1"/>
</dbReference>
<dbReference type="NCBIfam" id="TIGR00431">
    <property type="entry name" value="TruB"/>
    <property type="match status" value="1"/>
</dbReference>
<evidence type="ECO:0000313" key="8">
    <source>
        <dbReference type="EMBL" id="GEN55822.1"/>
    </source>
</evidence>
<keyword evidence="3 5" id="KW-0819">tRNA processing</keyword>
<evidence type="ECO:0000313" key="9">
    <source>
        <dbReference type="Proteomes" id="UP000321400"/>
    </source>
</evidence>
<keyword evidence="9" id="KW-1185">Reference proteome</keyword>
<reference evidence="8 9" key="1">
    <citation type="submission" date="2019-07" db="EMBL/GenBank/DDBJ databases">
        <title>Whole genome shotgun sequence of Halolactibacillus alkaliphilus NBRC 103919.</title>
        <authorList>
            <person name="Hosoyama A."/>
            <person name="Uohara A."/>
            <person name="Ohji S."/>
            <person name="Ichikawa N."/>
        </authorList>
    </citation>
    <scope>NUCLEOTIDE SEQUENCE [LARGE SCALE GENOMIC DNA]</scope>
    <source>
        <strain evidence="8 9">NBRC 103919</strain>
    </source>
</reference>
<protein>
    <recommendedName>
        <fullName evidence="5">tRNA pseudouridine synthase B</fullName>
        <ecNumber evidence="5">5.4.99.25</ecNumber>
    </recommendedName>
    <alternativeName>
        <fullName evidence="5">tRNA pseudouridine(55) synthase</fullName>
        <shortName evidence="5">Psi55 synthase</shortName>
    </alternativeName>
    <alternativeName>
        <fullName evidence="5">tRNA pseudouridylate synthase</fullName>
    </alternativeName>
    <alternativeName>
        <fullName evidence="5">tRNA-uridine isomerase</fullName>
    </alternativeName>
</protein>
<evidence type="ECO:0000256" key="1">
    <source>
        <dbReference type="ARBA" id="ARBA00000385"/>
    </source>
</evidence>
<feature type="domain" description="tRNA pseudouridylate synthase B C-terminal" evidence="7">
    <location>
        <begin position="180"/>
        <end position="238"/>
    </location>
</feature>
<dbReference type="EMBL" id="BJYE01000002">
    <property type="protein sequence ID" value="GEN55822.1"/>
    <property type="molecule type" value="Genomic_DNA"/>
</dbReference>